<dbReference type="RefSeq" id="WP_132212188.1">
    <property type="nucleotide sequence ID" value="NZ_SLWN01000010.1"/>
</dbReference>
<dbReference type="OrthoDB" id="3186364at2"/>
<dbReference type="Pfam" id="PF00440">
    <property type="entry name" value="TetR_N"/>
    <property type="match status" value="1"/>
</dbReference>
<keyword evidence="7" id="KW-1185">Reference proteome</keyword>
<dbReference type="PANTHER" id="PTHR30055">
    <property type="entry name" value="HTH-TYPE TRANSCRIPTIONAL REGULATOR RUTR"/>
    <property type="match status" value="1"/>
</dbReference>
<dbReference type="InterPro" id="IPR009057">
    <property type="entry name" value="Homeodomain-like_sf"/>
</dbReference>
<evidence type="ECO:0000256" key="3">
    <source>
        <dbReference type="ARBA" id="ARBA00023163"/>
    </source>
</evidence>
<comment type="caution">
    <text evidence="6">The sequence shown here is derived from an EMBL/GenBank/DDBJ whole genome shotgun (WGS) entry which is preliminary data.</text>
</comment>
<name>A0A4R2HA96_9ACTN</name>
<dbReference type="PROSITE" id="PS50977">
    <property type="entry name" value="HTH_TETR_2"/>
    <property type="match status" value="1"/>
</dbReference>
<reference evidence="6 7" key="1">
    <citation type="journal article" date="2015" name="Stand. Genomic Sci.">
        <title>Genomic Encyclopedia of Bacterial and Archaeal Type Strains, Phase III: the genomes of soil and plant-associated and newly described type strains.</title>
        <authorList>
            <person name="Whitman W.B."/>
            <person name="Woyke T."/>
            <person name="Klenk H.P."/>
            <person name="Zhou Y."/>
            <person name="Lilburn T.G."/>
            <person name="Beck B.J."/>
            <person name="De Vos P."/>
            <person name="Vandamme P."/>
            <person name="Eisen J.A."/>
            <person name="Garrity G."/>
            <person name="Hugenholtz P."/>
            <person name="Kyrpides N.C."/>
        </authorList>
    </citation>
    <scope>NUCLEOTIDE SEQUENCE [LARGE SCALE GENOMIC DNA]</scope>
    <source>
        <strain evidence="6 7">VKM Ac-2572</strain>
    </source>
</reference>
<evidence type="ECO:0000256" key="2">
    <source>
        <dbReference type="ARBA" id="ARBA00023125"/>
    </source>
</evidence>
<dbReference type="PRINTS" id="PR00455">
    <property type="entry name" value="HTHTETR"/>
</dbReference>
<evidence type="ECO:0000259" key="5">
    <source>
        <dbReference type="PROSITE" id="PS50977"/>
    </source>
</evidence>
<evidence type="ECO:0000256" key="4">
    <source>
        <dbReference type="PROSITE-ProRule" id="PRU00335"/>
    </source>
</evidence>
<feature type="domain" description="HTH tetR-type" evidence="5">
    <location>
        <begin position="7"/>
        <end position="67"/>
    </location>
</feature>
<evidence type="ECO:0000313" key="7">
    <source>
        <dbReference type="Proteomes" id="UP000294508"/>
    </source>
</evidence>
<keyword evidence="3" id="KW-0804">Transcription</keyword>
<sequence length="180" mass="19814">MPRARSADTRERIQQAALDLFSAKGVQHTSLKDIADRLGMTKPALYYHFSSRDDLVSSLAKPLIDDFDAYVGAMEADPPADRRELLGSFFDVTYRHRGLLLLAIRDLSVLQEMHLTDHVAGWRRRIVALLIGESPALADQVRGMVAIGGLSDCAVAFEGVDVDELRAAAVDAAYDTLRSE</sequence>
<dbReference type="EMBL" id="SLWN01000010">
    <property type="protein sequence ID" value="TCO22057.1"/>
    <property type="molecule type" value="Genomic_DNA"/>
</dbReference>
<accession>A0A4R2HA96</accession>
<dbReference type="InterPro" id="IPR001647">
    <property type="entry name" value="HTH_TetR"/>
</dbReference>
<dbReference type="GO" id="GO:0000976">
    <property type="term" value="F:transcription cis-regulatory region binding"/>
    <property type="evidence" value="ECO:0007669"/>
    <property type="project" value="TreeGrafter"/>
</dbReference>
<dbReference type="InterPro" id="IPR050109">
    <property type="entry name" value="HTH-type_TetR-like_transc_reg"/>
</dbReference>
<evidence type="ECO:0000256" key="1">
    <source>
        <dbReference type="ARBA" id="ARBA00023015"/>
    </source>
</evidence>
<feature type="DNA-binding region" description="H-T-H motif" evidence="4">
    <location>
        <begin position="30"/>
        <end position="49"/>
    </location>
</feature>
<dbReference type="AlphaFoldDB" id="A0A4R2HA96"/>
<evidence type="ECO:0000313" key="6">
    <source>
        <dbReference type="EMBL" id="TCO22057.1"/>
    </source>
</evidence>
<keyword evidence="1" id="KW-0805">Transcription regulation</keyword>
<organism evidence="6 7">
    <name type="scientific">Kribbella steppae</name>
    <dbReference type="NCBI Taxonomy" id="2512223"/>
    <lineage>
        <taxon>Bacteria</taxon>
        <taxon>Bacillati</taxon>
        <taxon>Actinomycetota</taxon>
        <taxon>Actinomycetes</taxon>
        <taxon>Propionibacteriales</taxon>
        <taxon>Kribbellaceae</taxon>
        <taxon>Kribbella</taxon>
    </lineage>
</organism>
<gene>
    <name evidence="6" type="ORF">EV652_11042</name>
</gene>
<dbReference type="Proteomes" id="UP000294508">
    <property type="component" value="Unassembled WGS sequence"/>
</dbReference>
<protein>
    <submittedName>
        <fullName evidence="6">TetR family transcriptional regulator</fullName>
    </submittedName>
</protein>
<dbReference type="PANTHER" id="PTHR30055:SF234">
    <property type="entry name" value="HTH-TYPE TRANSCRIPTIONAL REGULATOR BETI"/>
    <property type="match status" value="1"/>
</dbReference>
<dbReference type="GO" id="GO:0003700">
    <property type="term" value="F:DNA-binding transcription factor activity"/>
    <property type="evidence" value="ECO:0007669"/>
    <property type="project" value="TreeGrafter"/>
</dbReference>
<dbReference type="SUPFAM" id="SSF46689">
    <property type="entry name" value="Homeodomain-like"/>
    <property type="match status" value="1"/>
</dbReference>
<dbReference type="Gene3D" id="1.10.357.10">
    <property type="entry name" value="Tetracycline Repressor, domain 2"/>
    <property type="match status" value="1"/>
</dbReference>
<proteinExistence type="predicted"/>
<keyword evidence="2 4" id="KW-0238">DNA-binding</keyword>